<evidence type="ECO:0000256" key="13">
    <source>
        <dbReference type="ARBA" id="ARBA00023136"/>
    </source>
</evidence>
<dbReference type="FunFam" id="3.90.1440.10:FF:000001">
    <property type="entry name" value="Preprotein translocase subunit SecA"/>
    <property type="match status" value="1"/>
</dbReference>
<protein>
    <recommendedName>
        <fullName evidence="14 15">Protein translocase subunit SecA</fullName>
        <ecNumber evidence="14">7.4.2.8</ecNumber>
    </recommendedName>
</protein>
<dbReference type="GO" id="GO:0008564">
    <property type="term" value="F:protein-exporting ATPase activity"/>
    <property type="evidence" value="ECO:0007669"/>
    <property type="project" value="UniProtKB-EC"/>
</dbReference>
<dbReference type="InterPro" id="IPR020937">
    <property type="entry name" value="SecA_CS"/>
</dbReference>
<dbReference type="InterPro" id="IPR011130">
    <property type="entry name" value="SecA_preprotein_X-link_dom"/>
</dbReference>
<dbReference type="PANTHER" id="PTHR30612">
    <property type="entry name" value="SECA INNER MEMBRANE COMPONENT OF SEC PROTEIN SECRETION SYSTEM"/>
    <property type="match status" value="1"/>
</dbReference>
<evidence type="ECO:0000256" key="9">
    <source>
        <dbReference type="ARBA" id="ARBA00022840"/>
    </source>
</evidence>
<dbReference type="PANTHER" id="PTHR30612:SF0">
    <property type="entry name" value="CHLOROPLAST PROTEIN-TRANSPORTING ATPASE"/>
    <property type="match status" value="1"/>
</dbReference>
<dbReference type="InterPro" id="IPR011116">
    <property type="entry name" value="SecA_Wing/Scaffold"/>
</dbReference>
<dbReference type="InterPro" id="IPR001650">
    <property type="entry name" value="Helicase_C-like"/>
</dbReference>
<dbReference type="GO" id="GO:0046872">
    <property type="term" value="F:metal ion binding"/>
    <property type="evidence" value="ECO:0007669"/>
    <property type="project" value="UniProtKB-KW"/>
</dbReference>
<dbReference type="FunFam" id="3.40.50.300:FF:000429">
    <property type="entry name" value="Preprotein translocase subunit SecA"/>
    <property type="match status" value="1"/>
</dbReference>
<dbReference type="NCBIfam" id="TIGR00963">
    <property type="entry name" value="secA"/>
    <property type="match status" value="1"/>
</dbReference>
<evidence type="ECO:0000256" key="6">
    <source>
        <dbReference type="ARBA" id="ARBA00022723"/>
    </source>
</evidence>
<dbReference type="Gene3D" id="3.40.50.300">
    <property type="entry name" value="P-loop containing nucleotide triphosphate hydrolases"/>
    <property type="match status" value="3"/>
</dbReference>
<dbReference type="Proteomes" id="UP000178417">
    <property type="component" value="Unassembled WGS sequence"/>
</dbReference>
<keyword evidence="10 14" id="KW-0653">Protein transport</keyword>
<evidence type="ECO:0000256" key="8">
    <source>
        <dbReference type="ARBA" id="ARBA00022833"/>
    </source>
</evidence>
<evidence type="ECO:0000256" key="1">
    <source>
        <dbReference type="ARBA" id="ARBA00001947"/>
    </source>
</evidence>
<dbReference type="GO" id="GO:0031522">
    <property type="term" value="C:cell envelope Sec protein transport complex"/>
    <property type="evidence" value="ECO:0007669"/>
    <property type="project" value="TreeGrafter"/>
</dbReference>
<feature type="region of interest" description="Disordered" evidence="16">
    <location>
        <begin position="802"/>
        <end position="849"/>
    </location>
</feature>
<evidence type="ECO:0000256" key="12">
    <source>
        <dbReference type="ARBA" id="ARBA00023010"/>
    </source>
</evidence>
<dbReference type="InterPro" id="IPR044722">
    <property type="entry name" value="SecA_SF2_C"/>
</dbReference>
<dbReference type="STRING" id="1802579.A2310_06445"/>
<keyword evidence="7 14" id="KW-0547">Nucleotide-binding</keyword>
<evidence type="ECO:0000259" key="18">
    <source>
        <dbReference type="PROSITE" id="PS51194"/>
    </source>
</evidence>
<gene>
    <name evidence="14 20" type="primary">secA</name>
    <name evidence="20" type="ORF">A2310_06445</name>
</gene>
<organism evidence="20 21">
    <name type="scientific">candidate division WOR-1 bacterium RIFOXYB2_FULL_37_13</name>
    <dbReference type="NCBI Taxonomy" id="1802579"/>
    <lineage>
        <taxon>Bacteria</taxon>
        <taxon>Bacillati</taxon>
        <taxon>Saganbacteria</taxon>
    </lineage>
</organism>
<dbReference type="PROSITE" id="PS51196">
    <property type="entry name" value="SECA_MOTOR_DEAD"/>
    <property type="match status" value="1"/>
</dbReference>
<dbReference type="InterPro" id="IPR011115">
    <property type="entry name" value="SecA_DEAD"/>
</dbReference>
<dbReference type="FunFam" id="3.40.50.300:FF:000334">
    <property type="entry name" value="Protein translocase subunit SecA"/>
    <property type="match status" value="1"/>
</dbReference>
<dbReference type="InterPro" id="IPR004027">
    <property type="entry name" value="SEC_C_motif"/>
</dbReference>
<dbReference type="SUPFAM" id="SSF81767">
    <property type="entry name" value="Pre-protein crosslinking domain of SecA"/>
    <property type="match status" value="1"/>
</dbReference>
<dbReference type="EC" id="7.4.2.8" evidence="14"/>
<dbReference type="GO" id="GO:0005524">
    <property type="term" value="F:ATP binding"/>
    <property type="evidence" value="ECO:0007669"/>
    <property type="project" value="UniProtKB-UniRule"/>
</dbReference>
<feature type="domain" description="Helicase C-terminal" evidence="18">
    <location>
        <begin position="403"/>
        <end position="576"/>
    </location>
</feature>
<dbReference type="InterPro" id="IPR036266">
    <property type="entry name" value="SecA_Wing/Scaffold_sf"/>
</dbReference>
<dbReference type="NCBIfam" id="NF009538">
    <property type="entry name" value="PRK12904.1"/>
    <property type="match status" value="1"/>
</dbReference>
<dbReference type="CDD" id="cd18803">
    <property type="entry name" value="SF2_C_secA"/>
    <property type="match status" value="1"/>
</dbReference>
<dbReference type="Pfam" id="PF07516">
    <property type="entry name" value="SecA_SW"/>
    <property type="match status" value="1"/>
</dbReference>
<dbReference type="Pfam" id="PF01043">
    <property type="entry name" value="SecA_PP_bind"/>
    <property type="match status" value="1"/>
</dbReference>
<evidence type="ECO:0000256" key="15">
    <source>
        <dbReference type="RuleBase" id="RU003874"/>
    </source>
</evidence>
<reference evidence="20 21" key="1">
    <citation type="journal article" date="2016" name="Nat. Commun.">
        <title>Thousands of microbial genomes shed light on interconnected biogeochemical processes in an aquifer system.</title>
        <authorList>
            <person name="Anantharaman K."/>
            <person name="Brown C.T."/>
            <person name="Hug L.A."/>
            <person name="Sharon I."/>
            <person name="Castelle C.J."/>
            <person name="Probst A.J."/>
            <person name="Thomas B.C."/>
            <person name="Singh A."/>
            <person name="Wilkins M.J."/>
            <person name="Karaoz U."/>
            <person name="Brodie E.L."/>
            <person name="Williams K.H."/>
            <person name="Hubbard S.S."/>
            <person name="Banfield J.F."/>
        </authorList>
    </citation>
    <scope>NUCLEOTIDE SEQUENCE [LARGE SCALE GENOMIC DNA]</scope>
</reference>
<comment type="subunit">
    <text evidence="14">Monomer and homodimer. Part of the essential Sec protein translocation apparatus which comprises SecA, SecYEG and auxiliary proteins SecDF. Other proteins may also be involved.</text>
</comment>
<feature type="binding site" evidence="14">
    <location>
        <position position="86"/>
    </location>
    <ligand>
        <name>ATP</name>
        <dbReference type="ChEBI" id="CHEBI:30616"/>
    </ligand>
</feature>
<dbReference type="GO" id="GO:0005886">
    <property type="term" value="C:plasma membrane"/>
    <property type="evidence" value="ECO:0007669"/>
    <property type="project" value="UniProtKB-SubCell"/>
</dbReference>
<evidence type="ECO:0000256" key="5">
    <source>
        <dbReference type="ARBA" id="ARBA00022490"/>
    </source>
</evidence>
<dbReference type="InterPro" id="IPR014001">
    <property type="entry name" value="Helicase_ATP-bd"/>
</dbReference>
<sequence>MLKWLFNLIGDSDEKKLKKLVPLLTQINFYEASVKPLSDEQLCAKTDEFKKLLAKGETLDDILPQAFACVREASERTIGLRHFDVQILGGLVLHQGKISEMKTGEGKTLVATLPAYLNALTGKGVHIVTVNDYLAKRDSEWMGPIYKALGLTVGCIQHDMPPPERREAYGSDITFGTNNEFGFDYLRDNMALSKEECVQRDVNYGIIDEVDSILIDEARTPLIISGMVEDKVDSYYKGNDVSRKLKKDVDFTVDEKTKNAILTEEGIKKVENLLHVEYLFDVANMDIAHQVIQSLKAHHVFKKDIDYVTKDGEIIIVDEFTGRLMVGRRYSDGLHQAIEAKEGVKIREESQTLATITFQNYFRLYKKLSGMTGTAKTEEGEFWKIYGLEVLVIPSHKEMIRKDLSDIIYKTKKEKFNAVIEEIIERHKKGQPLLVGTVSIENSELLSNLLYRKNIPHNVLNAKQHEKEAEIISRAGQKGTVTISTNMAGRGTDIVLGEGVIETGGLHVIGTERHESRRIDNQLRGRAGRQGDPGSTRFYISLEDDLMRLFGSKRISDIMDRFKIPDNTPIEHPFINRAMENAQKKVEQYHFGIRKQILEYDDVMNKQRATIYGLRHRVLFEENIKDKIIEMLESVINEKVKTFIQGDDKDKWAFDDLIKAINEIIPILGISEIKNLKTKEEIKTSLIETFKKAYDDREKEIGSEAMMELQKIILLRVIDSKWIEQLDNMDNLRDGIGLRGYGGRDPLVEYKIEGYSMFQEMLSAINEETIGLILKVQIARSNESVIPQRKHVSYSNPETALQQGFAREQQRNSASPKAAPVTAAPKAGRNDPCPCGSGKKYKKCCGSKV</sequence>
<name>A0A1F4SUY3_UNCSA</name>
<comment type="function">
    <text evidence="14">Part of the Sec protein translocase complex. Interacts with the SecYEG preprotein conducting channel. Has a central role in coupling the hydrolysis of ATP to the transfer of proteins into and across the cell membrane, serving as an ATP-driven molecular motor driving the stepwise translocation of polypeptide chains across the membrane.</text>
</comment>
<proteinExistence type="inferred from homology"/>
<accession>A0A1F4SUY3</accession>
<evidence type="ECO:0000259" key="17">
    <source>
        <dbReference type="PROSITE" id="PS51192"/>
    </source>
</evidence>
<dbReference type="GO" id="GO:0006605">
    <property type="term" value="P:protein targeting"/>
    <property type="evidence" value="ECO:0007669"/>
    <property type="project" value="UniProtKB-UniRule"/>
</dbReference>
<evidence type="ECO:0000256" key="10">
    <source>
        <dbReference type="ARBA" id="ARBA00022927"/>
    </source>
</evidence>
<keyword evidence="6" id="KW-0479">Metal-binding</keyword>
<dbReference type="SMART" id="SM00957">
    <property type="entry name" value="SecA_DEAD"/>
    <property type="match status" value="1"/>
</dbReference>
<evidence type="ECO:0000313" key="20">
    <source>
        <dbReference type="EMBL" id="OGC24236.1"/>
    </source>
</evidence>
<keyword evidence="4 14" id="KW-1003">Cell membrane</keyword>
<dbReference type="CDD" id="cd17928">
    <property type="entry name" value="DEXDc_SecA"/>
    <property type="match status" value="1"/>
</dbReference>
<feature type="domain" description="SecA family profile" evidence="19">
    <location>
        <begin position="2"/>
        <end position="571"/>
    </location>
</feature>
<evidence type="ECO:0000256" key="4">
    <source>
        <dbReference type="ARBA" id="ARBA00022475"/>
    </source>
</evidence>
<dbReference type="InterPro" id="IPR000185">
    <property type="entry name" value="SecA"/>
</dbReference>
<comment type="cofactor">
    <cofactor evidence="1">
        <name>Zn(2+)</name>
        <dbReference type="ChEBI" id="CHEBI:29105"/>
    </cofactor>
</comment>
<evidence type="ECO:0000256" key="11">
    <source>
        <dbReference type="ARBA" id="ARBA00022967"/>
    </source>
</evidence>
<dbReference type="GO" id="GO:0005829">
    <property type="term" value="C:cytosol"/>
    <property type="evidence" value="ECO:0007669"/>
    <property type="project" value="TreeGrafter"/>
</dbReference>
<dbReference type="AlphaFoldDB" id="A0A1F4SUY3"/>
<dbReference type="PROSITE" id="PS51194">
    <property type="entry name" value="HELICASE_CTER"/>
    <property type="match status" value="1"/>
</dbReference>
<evidence type="ECO:0000256" key="7">
    <source>
        <dbReference type="ARBA" id="ARBA00022741"/>
    </source>
</evidence>
<dbReference type="Pfam" id="PF02810">
    <property type="entry name" value="SEC-C"/>
    <property type="match status" value="1"/>
</dbReference>
<dbReference type="SUPFAM" id="SSF52540">
    <property type="entry name" value="P-loop containing nucleoside triphosphate hydrolases"/>
    <property type="match status" value="2"/>
</dbReference>
<evidence type="ECO:0000256" key="16">
    <source>
        <dbReference type="SAM" id="MobiDB-lite"/>
    </source>
</evidence>
<dbReference type="InterPro" id="IPR014018">
    <property type="entry name" value="SecA_motor_DEAD"/>
</dbReference>
<dbReference type="EMBL" id="MEUB01000011">
    <property type="protein sequence ID" value="OGC24236.1"/>
    <property type="molecule type" value="Genomic_DNA"/>
</dbReference>
<dbReference type="PRINTS" id="PR00906">
    <property type="entry name" value="SECA"/>
</dbReference>
<comment type="subcellular location">
    <subcellularLocation>
        <location evidence="14">Cell membrane</location>
        <topology evidence="14">Peripheral membrane protein</topology>
        <orientation evidence="14">Cytoplasmic side</orientation>
    </subcellularLocation>
    <subcellularLocation>
        <location evidence="14">Cytoplasm</location>
    </subcellularLocation>
    <text evidence="14">Distribution is 50-50.</text>
</comment>
<comment type="catalytic activity">
    <reaction evidence="14">
        <text>ATP + H2O + cellular proteinSide 1 = ADP + phosphate + cellular proteinSide 2.</text>
        <dbReference type="EC" id="7.4.2.8"/>
    </reaction>
</comment>
<comment type="caution">
    <text evidence="20">The sequence shown here is derived from an EMBL/GenBank/DDBJ whole genome shotgun (WGS) entry which is preliminary data.</text>
</comment>
<feature type="binding site" evidence="14">
    <location>
        <position position="493"/>
    </location>
    <ligand>
        <name>ATP</name>
        <dbReference type="ChEBI" id="CHEBI:30616"/>
    </ligand>
</feature>
<dbReference type="Gene3D" id="3.90.1440.10">
    <property type="entry name" value="SecA, preprotein cross-linking domain"/>
    <property type="match status" value="1"/>
</dbReference>
<evidence type="ECO:0000313" key="21">
    <source>
        <dbReference type="Proteomes" id="UP000178417"/>
    </source>
</evidence>
<keyword evidence="12 14" id="KW-0811">Translocation</keyword>
<feature type="domain" description="Helicase ATP-binding" evidence="17">
    <location>
        <begin position="88"/>
        <end position="246"/>
    </location>
</feature>
<dbReference type="FunFam" id="1.10.3060.10:FF:000003">
    <property type="entry name" value="Protein translocase subunit SecA"/>
    <property type="match status" value="1"/>
</dbReference>
<keyword evidence="5 14" id="KW-0963">Cytoplasm</keyword>
<keyword evidence="11 14" id="KW-1278">Translocase</keyword>
<evidence type="ECO:0000256" key="14">
    <source>
        <dbReference type="HAMAP-Rule" id="MF_01382"/>
    </source>
</evidence>
<dbReference type="GO" id="GO:0065002">
    <property type="term" value="P:intracellular protein transmembrane transport"/>
    <property type="evidence" value="ECO:0007669"/>
    <property type="project" value="UniProtKB-UniRule"/>
</dbReference>
<evidence type="ECO:0000256" key="3">
    <source>
        <dbReference type="ARBA" id="ARBA00022448"/>
    </source>
</evidence>
<dbReference type="HAMAP" id="MF_01382">
    <property type="entry name" value="SecA"/>
    <property type="match status" value="1"/>
</dbReference>
<dbReference type="GO" id="GO:0017038">
    <property type="term" value="P:protein import"/>
    <property type="evidence" value="ECO:0007669"/>
    <property type="project" value="InterPro"/>
</dbReference>
<comment type="similarity">
    <text evidence="2 14 15">Belongs to the SecA family.</text>
</comment>
<evidence type="ECO:0000256" key="2">
    <source>
        <dbReference type="ARBA" id="ARBA00007650"/>
    </source>
</evidence>
<feature type="binding site" evidence="14">
    <location>
        <begin position="104"/>
        <end position="108"/>
    </location>
    <ligand>
        <name>ATP</name>
        <dbReference type="ChEBI" id="CHEBI:30616"/>
    </ligand>
</feature>
<feature type="compositionally biased region" description="Basic residues" evidence="16">
    <location>
        <begin position="839"/>
        <end position="849"/>
    </location>
</feature>
<dbReference type="InterPro" id="IPR036670">
    <property type="entry name" value="SecA_X-link_sf"/>
</dbReference>
<dbReference type="InterPro" id="IPR027417">
    <property type="entry name" value="P-loop_NTPase"/>
</dbReference>
<keyword evidence="13 14" id="KW-0472">Membrane</keyword>
<keyword evidence="9 14" id="KW-0067">ATP-binding</keyword>
<dbReference type="PROSITE" id="PS51192">
    <property type="entry name" value="HELICASE_ATP_BIND_1"/>
    <property type="match status" value="1"/>
</dbReference>
<dbReference type="Pfam" id="PF21090">
    <property type="entry name" value="P-loop_SecA"/>
    <property type="match status" value="2"/>
</dbReference>
<dbReference type="Pfam" id="PF07517">
    <property type="entry name" value="SecA_DEAD"/>
    <property type="match status" value="1"/>
</dbReference>
<dbReference type="SMART" id="SM00958">
    <property type="entry name" value="SecA_PP_bind"/>
    <property type="match status" value="1"/>
</dbReference>
<keyword evidence="3 14" id="KW-0813">Transport</keyword>
<dbReference type="NCBIfam" id="NF006630">
    <property type="entry name" value="PRK09200.1"/>
    <property type="match status" value="1"/>
</dbReference>
<dbReference type="SUPFAM" id="SSF81886">
    <property type="entry name" value="Helical scaffold and wing domains of SecA"/>
    <property type="match status" value="1"/>
</dbReference>
<dbReference type="Gene3D" id="3.10.450.50">
    <property type="match status" value="1"/>
</dbReference>
<keyword evidence="8" id="KW-0862">Zinc</keyword>
<dbReference type="GO" id="GO:0043952">
    <property type="term" value="P:protein transport by the Sec complex"/>
    <property type="evidence" value="ECO:0007669"/>
    <property type="project" value="TreeGrafter"/>
</dbReference>
<dbReference type="PROSITE" id="PS01312">
    <property type="entry name" value="SECA"/>
    <property type="match status" value="1"/>
</dbReference>
<evidence type="ECO:0000259" key="19">
    <source>
        <dbReference type="PROSITE" id="PS51196"/>
    </source>
</evidence>
<feature type="compositionally biased region" description="Low complexity" evidence="16">
    <location>
        <begin position="813"/>
        <end position="838"/>
    </location>
</feature>
<dbReference type="Gene3D" id="1.10.3060.10">
    <property type="entry name" value="Helical scaffold and wing domains of SecA"/>
    <property type="match status" value="1"/>
</dbReference>